<dbReference type="PROSITE" id="PS50158">
    <property type="entry name" value="ZF_CCHC"/>
    <property type="match status" value="1"/>
</dbReference>
<name>A0A6A3MZC8_9STRA</name>
<dbReference type="EMBL" id="QXFV01000592">
    <property type="protein sequence ID" value="KAE9033336.1"/>
    <property type="molecule type" value="Genomic_DNA"/>
</dbReference>
<evidence type="ECO:0000313" key="5">
    <source>
        <dbReference type="Proteomes" id="UP000429607"/>
    </source>
</evidence>
<dbReference type="GO" id="GO:0008270">
    <property type="term" value="F:zinc ion binding"/>
    <property type="evidence" value="ECO:0007669"/>
    <property type="project" value="UniProtKB-KW"/>
</dbReference>
<dbReference type="SUPFAM" id="SSF57756">
    <property type="entry name" value="Retrovirus zinc finger-like domains"/>
    <property type="match status" value="1"/>
</dbReference>
<keyword evidence="1" id="KW-0863">Zinc-finger</keyword>
<dbReference type="InterPro" id="IPR036875">
    <property type="entry name" value="Znf_CCHC_sf"/>
</dbReference>
<dbReference type="InterPro" id="IPR001878">
    <property type="entry name" value="Znf_CCHC"/>
</dbReference>
<evidence type="ECO:0000259" key="3">
    <source>
        <dbReference type="PROSITE" id="PS50158"/>
    </source>
</evidence>
<dbReference type="PANTHER" id="PTHR33223:SF6">
    <property type="entry name" value="CCHC-TYPE DOMAIN-CONTAINING PROTEIN"/>
    <property type="match status" value="1"/>
</dbReference>
<accession>A0A6A3MZC8</accession>
<evidence type="ECO:0000256" key="2">
    <source>
        <dbReference type="SAM" id="MobiDB-lite"/>
    </source>
</evidence>
<proteinExistence type="predicted"/>
<feature type="region of interest" description="Disordered" evidence="2">
    <location>
        <begin position="35"/>
        <end position="172"/>
    </location>
</feature>
<feature type="region of interest" description="Disordered" evidence="2">
    <location>
        <begin position="1"/>
        <end position="22"/>
    </location>
</feature>
<protein>
    <recommendedName>
        <fullName evidence="3">CCHC-type domain-containing protein</fullName>
    </recommendedName>
</protein>
<dbReference type="GO" id="GO:0003676">
    <property type="term" value="F:nucleic acid binding"/>
    <property type="evidence" value="ECO:0007669"/>
    <property type="project" value="InterPro"/>
</dbReference>
<feature type="compositionally biased region" description="Basic and acidic residues" evidence="2">
    <location>
        <begin position="544"/>
        <end position="561"/>
    </location>
</feature>
<feature type="domain" description="CCHC-type" evidence="3">
    <location>
        <begin position="490"/>
        <end position="503"/>
    </location>
</feature>
<keyword evidence="1" id="KW-0862">Zinc</keyword>
<reference evidence="4 5" key="1">
    <citation type="submission" date="2018-09" db="EMBL/GenBank/DDBJ databases">
        <title>Genomic investigation of the strawberry pathogen Phytophthora fragariae indicates pathogenicity is determined by transcriptional variation in three key races.</title>
        <authorList>
            <person name="Adams T.M."/>
            <person name="Armitage A.D."/>
            <person name="Sobczyk M.K."/>
            <person name="Bates H.J."/>
            <person name="Dunwell J.M."/>
            <person name="Nellist C.F."/>
            <person name="Harrison R.J."/>
        </authorList>
    </citation>
    <scope>NUCLEOTIDE SEQUENCE [LARGE SCALE GENOMIC DNA]</scope>
    <source>
        <strain evidence="4 5">SCRP249</strain>
    </source>
</reference>
<feature type="compositionally biased region" description="Basic and acidic residues" evidence="2">
    <location>
        <begin position="95"/>
        <end position="105"/>
    </location>
</feature>
<dbReference type="PANTHER" id="PTHR33223">
    <property type="entry name" value="CCHC-TYPE DOMAIN-CONTAINING PROTEIN"/>
    <property type="match status" value="1"/>
</dbReference>
<organism evidence="4 5">
    <name type="scientific">Phytophthora rubi</name>
    <dbReference type="NCBI Taxonomy" id="129364"/>
    <lineage>
        <taxon>Eukaryota</taxon>
        <taxon>Sar</taxon>
        <taxon>Stramenopiles</taxon>
        <taxon>Oomycota</taxon>
        <taxon>Peronosporomycetes</taxon>
        <taxon>Peronosporales</taxon>
        <taxon>Peronosporaceae</taxon>
        <taxon>Phytophthora</taxon>
    </lineage>
</organism>
<dbReference type="InterPro" id="IPR045358">
    <property type="entry name" value="Ty3_capsid"/>
</dbReference>
<dbReference type="AlphaFoldDB" id="A0A6A3MZC8"/>
<feature type="region of interest" description="Disordered" evidence="2">
    <location>
        <begin position="404"/>
        <end position="429"/>
    </location>
</feature>
<feature type="compositionally biased region" description="Acidic residues" evidence="2">
    <location>
        <begin position="563"/>
        <end position="575"/>
    </location>
</feature>
<evidence type="ECO:0000313" key="4">
    <source>
        <dbReference type="EMBL" id="KAE9033336.1"/>
    </source>
</evidence>
<dbReference type="Pfam" id="PF19259">
    <property type="entry name" value="Ty3_capsid"/>
    <property type="match status" value="1"/>
</dbReference>
<feature type="compositionally biased region" description="Polar residues" evidence="2">
    <location>
        <begin position="64"/>
        <end position="75"/>
    </location>
</feature>
<keyword evidence="1" id="KW-0479">Metal-binding</keyword>
<evidence type="ECO:0000256" key="1">
    <source>
        <dbReference type="PROSITE-ProRule" id="PRU00047"/>
    </source>
</evidence>
<feature type="region of interest" description="Disordered" evidence="2">
    <location>
        <begin position="346"/>
        <end position="370"/>
    </location>
</feature>
<dbReference type="Proteomes" id="UP000429607">
    <property type="component" value="Unassembled WGS sequence"/>
</dbReference>
<feature type="region of interest" description="Disordered" evidence="2">
    <location>
        <begin position="544"/>
        <end position="578"/>
    </location>
</feature>
<sequence>MTTGGGTADRNQSAQRRAASVERAAAANAAKLQLLQPGPTAVTTLETEDGATVTLSTEEIRRASGNTPVAASGTGQRDLGTGGSDDAPAGQGDGSGRDGGGREDGGGQQSNPKANANADTTSETATMDMTGSGGGDGAGTRRPPPPPPQPREAATAASGRGPTQAGAPQRPIIVREKAKTLKLKKIKGLDDTMPVTMWLKTEKQLYHEVASNLDGEAQRWFATVMESMPEDEENINTLAGMLRAKYMTQRTGPEVVNLLNARRQMRGERLVEYAQSLREIGERGDVGEDRLVNAFLKGMSSNEGATHVRGHRPQTLAEAVNLAVPDVGEYGEGYGVSLETAMTRWDERETPSGVGPSRGPRRELATRSSQGWRGTTGVWLLDTGPCGARRQSRLGTQISPAAGSKFRTASSDQVGARAKRPVVAGDPTAKRAAKTLKVEVNYGGGSPGAHGGSSNPAFATREARLMNQQRYLQQRGQPRREFTPRPGTECYYCGESGHFARYCELKAAGLNSSSVGANAITGETPTDEAGNGQRALAPYCSQATERERWRNGPVDDGKWPVEAEVEGEDGPENVEDDKYASGLGVAKGALSVAKKTERDVSLGMAPSDE</sequence>
<comment type="caution">
    <text evidence="4">The sequence shown here is derived from an EMBL/GenBank/DDBJ whole genome shotgun (WGS) entry which is preliminary data.</text>
</comment>
<gene>
    <name evidence="4" type="ORF">PR001_g10213</name>
</gene>
<dbReference type="Gene3D" id="4.10.60.10">
    <property type="entry name" value="Zinc finger, CCHC-type"/>
    <property type="match status" value="1"/>
</dbReference>
<feature type="compositionally biased region" description="Polar residues" evidence="2">
    <location>
        <begin position="111"/>
        <end position="123"/>
    </location>
</feature>